<dbReference type="SMART" id="SM00248">
    <property type="entry name" value="ANK"/>
    <property type="match status" value="2"/>
</dbReference>
<dbReference type="EMBL" id="MVBO01000054">
    <property type="protein sequence ID" value="OZJ04070.1"/>
    <property type="molecule type" value="Genomic_DNA"/>
</dbReference>
<evidence type="ECO:0000256" key="13">
    <source>
        <dbReference type="SAM" id="MobiDB-lite"/>
    </source>
</evidence>
<feature type="region of interest" description="Disordered" evidence="13">
    <location>
        <begin position="1475"/>
        <end position="1592"/>
    </location>
</feature>
<dbReference type="PROSITE" id="PS50297">
    <property type="entry name" value="ANK_REP_REGION"/>
    <property type="match status" value="2"/>
</dbReference>
<dbReference type="Gene3D" id="1.25.40.20">
    <property type="entry name" value="Ankyrin repeat-containing domain"/>
    <property type="match status" value="1"/>
</dbReference>
<feature type="region of interest" description="Disordered" evidence="13">
    <location>
        <begin position="1812"/>
        <end position="1846"/>
    </location>
</feature>
<dbReference type="GO" id="GO:0034245">
    <property type="term" value="C:mitochondrial DNA-directed RNA polymerase complex"/>
    <property type="evidence" value="ECO:0007669"/>
    <property type="project" value="TreeGrafter"/>
</dbReference>
<dbReference type="InterPro" id="IPR037159">
    <property type="entry name" value="RNA_POL_N_sf"/>
</dbReference>
<evidence type="ECO:0000259" key="14">
    <source>
        <dbReference type="PROSITE" id="PS50222"/>
    </source>
</evidence>
<feature type="domain" description="HTH APSES-type" evidence="15">
    <location>
        <begin position="1372"/>
        <end position="1484"/>
    </location>
</feature>
<dbReference type="InterPro" id="IPR043502">
    <property type="entry name" value="DNA/RNA_pol_sf"/>
</dbReference>
<evidence type="ECO:0000256" key="6">
    <source>
        <dbReference type="ARBA" id="ARBA00022737"/>
    </source>
</evidence>
<dbReference type="OrthoDB" id="276422at2759"/>
<dbReference type="Pfam" id="PF00940">
    <property type="entry name" value="RNA_pol"/>
    <property type="match status" value="1"/>
</dbReference>
<evidence type="ECO:0000256" key="7">
    <source>
        <dbReference type="ARBA" id="ARBA00022946"/>
    </source>
</evidence>
<feature type="domain" description="EF-hand" evidence="14">
    <location>
        <begin position="75"/>
        <end position="110"/>
    </location>
</feature>
<feature type="coiled-coil region" evidence="12">
    <location>
        <begin position="1879"/>
        <end position="1937"/>
    </location>
</feature>
<dbReference type="InterPro" id="IPR002048">
    <property type="entry name" value="EF_hand_dom"/>
</dbReference>
<dbReference type="GO" id="GO:0003899">
    <property type="term" value="F:DNA-directed RNA polymerase activity"/>
    <property type="evidence" value="ECO:0007669"/>
    <property type="project" value="UniProtKB-EC"/>
</dbReference>
<comment type="catalytic activity">
    <reaction evidence="9 11">
        <text>RNA(n) + a ribonucleoside 5'-triphosphate = RNA(n+1) + diphosphate</text>
        <dbReference type="Rhea" id="RHEA:21248"/>
        <dbReference type="Rhea" id="RHEA-COMP:14527"/>
        <dbReference type="Rhea" id="RHEA-COMP:17342"/>
        <dbReference type="ChEBI" id="CHEBI:33019"/>
        <dbReference type="ChEBI" id="CHEBI:61557"/>
        <dbReference type="ChEBI" id="CHEBI:140395"/>
        <dbReference type="EC" id="2.7.7.6"/>
    </reaction>
</comment>
<dbReference type="Gene3D" id="1.25.40.10">
    <property type="entry name" value="Tetratricopeptide repeat domain"/>
    <property type="match status" value="1"/>
</dbReference>
<evidence type="ECO:0000256" key="5">
    <source>
        <dbReference type="ARBA" id="ARBA00022695"/>
    </source>
</evidence>
<dbReference type="InterPro" id="IPR024075">
    <property type="entry name" value="DNA-dir_RNA_pol_helix_hairp_sf"/>
</dbReference>
<dbReference type="SUPFAM" id="SSF54616">
    <property type="entry name" value="DNA-binding domain of Mlu1-box binding protein MBP1"/>
    <property type="match status" value="1"/>
</dbReference>
<feature type="compositionally biased region" description="Polar residues" evidence="13">
    <location>
        <begin position="1829"/>
        <end position="1844"/>
    </location>
</feature>
<dbReference type="PROSITE" id="PS00489">
    <property type="entry name" value="RNA_POL_PHAGE_2"/>
    <property type="match status" value="1"/>
</dbReference>
<dbReference type="SUPFAM" id="SSF47473">
    <property type="entry name" value="EF-hand"/>
    <property type="match status" value="1"/>
</dbReference>
<gene>
    <name evidence="16" type="ORF">BZG36_03402</name>
</gene>
<dbReference type="Pfam" id="PF14700">
    <property type="entry name" value="RPOL_N"/>
    <property type="match status" value="1"/>
</dbReference>
<dbReference type="SMART" id="SM00054">
    <property type="entry name" value="EFh"/>
    <property type="match status" value="3"/>
</dbReference>
<keyword evidence="12" id="KW-0175">Coiled coil</keyword>
<feature type="repeat" description="ANK" evidence="10">
    <location>
        <begin position="1757"/>
        <end position="1789"/>
    </location>
</feature>
<feature type="compositionally biased region" description="Pro residues" evidence="13">
    <location>
        <begin position="1482"/>
        <end position="1495"/>
    </location>
</feature>
<dbReference type="Gene3D" id="1.10.150.20">
    <property type="entry name" value="5' to 3' exonuclease, C-terminal subdomain"/>
    <property type="match status" value="1"/>
</dbReference>
<dbReference type="FunFam" id="1.10.287.280:FF:000001">
    <property type="entry name" value="DNA-directed RNA polymerase"/>
    <property type="match status" value="1"/>
</dbReference>
<dbReference type="PROSITE" id="PS50222">
    <property type="entry name" value="EF_HAND_2"/>
    <property type="match status" value="2"/>
</dbReference>
<feature type="domain" description="EF-hand" evidence="14">
    <location>
        <begin position="1"/>
        <end position="33"/>
    </location>
</feature>
<dbReference type="InterPro" id="IPR036887">
    <property type="entry name" value="HTH_APSES_sf"/>
</dbReference>
<keyword evidence="4 11" id="KW-0808">Transferase</keyword>
<reference evidence="16 17" key="1">
    <citation type="journal article" date="2017" name="Mycologia">
        <title>Bifiguratus adelaidae, gen. et sp. nov., a new member of Mucoromycotina in endophytic and soil-dwelling habitats.</title>
        <authorList>
            <person name="Torres-Cruz T.J."/>
            <person name="Billingsley Tobias T.L."/>
            <person name="Almatruk M."/>
            <person name="Hesse C."/>
            <person name="Kuske C.R."/>
            <person name="Desiro A."/>
            <person name="Benucci G.M."/>
            <person name="Bonito G."/>
            <person name="Stajich J.E."/>
            <person name="Dunlap C."/>
            <person name="Arnold A.E."/>
            <person name="Porras-Alfaro A."/>
        </authorList>
    </citation>
    <scope>NUCLEOTIDE SEQUENCE [LARGE SCALE GENOMIC DNA]</scope>
    <source>
        <strain evidence="16 17">AZ0501</strain>
    </source>
</reference>
<evidence type="ECO:0000259" key="15">
    <source>
        <dbReference type="PROSITE" id="PS51299"/>
    </source>
</evidence>
<dbReference type="GO" id="GO:0001018">
    <property type="term" value="F:mitochondrial promoter sequence-specific DNA binding"/>
    <property type="evidence" value="ECO:0007669"/>
    <property type="project" value="TreeGrafter"/>
</dbReference>
<dbReference type="Gene3D" id="1.10.1320.10">
    <property type="entry name" value="DNA-directed RNA polymerase, N-terminal domain"/>
    <property type="match status" value="1"/>
</dbReference>
<evidence type="ECO:0000256" key="1">
    <source>
        <dbReference type="ARBA" id="ARBA00009493"/>
    </source>
</evidence>
<dbReference type="Gene3D" id="3.10.260.10">
    <property type="entry name" value="Transcription regulator HTH, APSES-type DNA-binding domain"/>
    <property type="match status" value="1"/>
</dbReference>
<dbReference type="Pfam" id="PF13499">
    <property type="entry name" value="EF-hand_7"/>
    <property type="match status" value="1"/>
</dbReference>
<dbReference type="Gene3D" id="1.10.287.260">
    <property type="match status" value="1"/>
</dbReference>
<dbReference type="EC" id="2.7.7.6" evidence="2 11"/>
<dbReference type="InterPro" id="IPR002110">
    <property type="entry name" value="Ankyrin_rpt"/>
</dbReference>
<dbReference type="CDD" id="cd00051">
    <property type="entry name" value="EFh"/>
    <property type="match status" value="2"/>
</dbReference>
<keyword evidence="7" id="KW-0809">Transit peptide</keyword>
<dbReference type="PROSITE" id="PS50088">
    <property type="entry name" value="ANK_REPEAT"/>
    <property type="match status" value="2"/>
</dbReference>
<dbReference type="Gene3D" id="1.10.287.280">
    <property type="match status" value="1"/>
</dbReference>
<dbReference type="SUPFAM" id="SSF56672">
    <property type="entry name" value="DNA/RNA polymerases"/>
    <property type="match status" value="1"/>
</dbReference>
<keyword evidence="17" id="KW-1185">Reference proteome</keyword>
<evidence type="ECO:0000256" key="9">
    <source>
        <dbReference type="ARBA" id="ARBA00048552"/>
    </source>
</evidence>
<feature type="region of interest" description="Disordered" evidence="13">
    <location>
        <begin position="173"/>
        <end position="194"/>
    </location>
</feature>
<evidence type="ECO:0000256" key="10">
    <source>
        <dbReference type="PROSITE-ProRule" id="PRU00023"/>
    </source>
</evidence>
<protein>
    <recommendedName>
        <fullName evidence="2 11">DNA-directed RNA polymerase</fullName>
        <ecNumber evidence="2 11">2.7.7.6</ecNumber>
    </recommendedName>
</protein>
<accession>A0A261Y0C2</accession>
<feature type="repeat" description="ANK" evidence="10">
    <location>
        <begin position="1637"/>
        <end position="1669"/>
    </location>
</feature>
<dbReference type="InterPro" id="IPR036770">
    <property type="entry name" value="Ankyrin_rpt-contain_sf"/>
</dbReference>
<sequence length="2094" mass="233056">MPWKEAFSLFDKKGNGTVSSENLGDLLRALGQNPTQAEVASLVQQVGGDAKRDVEIDFGTFLTILTRPDGFKSAGTAQEFIQGFQVFDKEGTGFISAGELRYVLTSLGEKLSNEEVDELFKDINIDKDGQIDYVAATQGRLAETAEQEYAVEQKAIRAGATRLDEAQTPSSFPIDLLTGTQPARQKSPTPIILPNPSNPSYALAARLLPSTVAEQFAILHACIKSGDMHRAERIMKDLYRTKPEEMKTFATVHVHNAFLDGFVEGGQSQYASSHVPDMKACADWFDIMKRHGVEPDRDTFAILAKGFKRVDAFPVFKSILLEMKTKYNIPVAHMIQSTYMTDNDIAAFRDVARDNNLALNGEAAELFRELQEATKVMIGDAFVEGESQGDLLHDARMTETQQSIPEARPMQTPGVRFLKEHLQTLHESLESAGKSDPLQLQLKLEERAYEVALEKLNYERELARARGDNLNAMNLSPLKKMMWEWHTKLVPLIDQEIALCEQGAKDNERKQYGPFLRLLPSSKLSVITILELVRLHNTSGITDGMKMARALIEVGKAVEMEVNAVEMKKRTNSRMVAKNKQVHQLFASGRLFNMAVRRAHMQLAKQGQAGTGGMVGEWTPIWPSSVRAKVGSVLTSLLIEAAKIPVPSHDPATGKKIIENIPAFFHTYQYLRGKRIGIIKFSPHLTELISREPLRDTLHPRLLPMIVHPRPWLTWNSGGYMATKSTCMRIKDSPEQVAYLKQASDRDQLGAVLTGLDVLGSTRWSVNKNVFNVVLDAWNSGKPLADIPAEVKLGQTVIPKPPNYDTDPKAKGQWIAQMKAQQNKERNEHSLRCDVNYKVETARAFLDQPMYFPHNMDFRGRAYPIPPTLNHMGNDLCRGLMQFDLAKPLGAQGFRWLKIHLANLHGFDKHSFMERIEFAESNLEHVFDSADKPLTGNMWWLKAEDPWQCLAACFELTAAIRSGSPETFPSRLPVHQDGTCNGLQHYAALGGDMAGARAVNLEPGDRPADVYTGVADLVNKTIEQEAAAGAPDAQILVGKISRKIVKQTVMTNVYGVTFVGARQQIENRLKERDDLPPDQVNRLAGYLAKKVFASLGEMFNGARKIQDWLNDSAKRISKSVPIDTVRMLGDEASLPEPLEREIKADAAEGVVKAAARRKGFSARNPGASQMTSVIWTTPLGLPIVQPYRRNKKRQVTTLLQTVYIEDPDDTGPVNSQKQSTAFPPNFIHSLDATHMLMSAVACQAKGLTFASVHDSYWTHACDVDTMNRTLRDQFVELHRQPIMENLLAEFKERYKDYVVPAVHEKDAPVRSMSDEAYDDLERKKLQAFGFAIPDADAEARKIGQEMGLGVEEKPARKKTSRLAMVSELTDEDLEAAEEDGLESSEEEEEIPAEEPERRKGIKYIYRWEQLSFADLPPQKGRRTKILEREVLTGEHEKVQGGYGKYQGTWIPFERGIELSRKYGVEGYLRPLFDYDPHSARGGPPPPPYAQDPLPPHSRGMAHQYETAADVETPATPSNTQDIPDRTSPAPARSLAVGLDHAHRPSGPNHLPPYTSNQEQPRKRARPESPRRVGPSSIGAYNSVPLPGLADANESRGERYRSSLMAIFVHEDPNYIPEVLTEPHPPHDLDLEIIIDDEGNTCLHWAAALGKLRVVELLLQKGVNVKRTNFAGETPLIRAVTVTNNYDGQTFDKSLHMLADAIPCVDNRNKNVLHHIAYLSGQKGRSPAANYYMECLFMYIAKERGGDFNNLVNLQDNTGDTPLNIAARVGNRGLVDQLVEVGADASICNKAGIRPEDFGIPNLTRGTQVASTNADADGNADNRGVDNGAISPNGNATADFTTPHGSSPRLLDVASKRGKDLLTTVEQIVSDLDGEYSVKLRQKQREIDETQHKLHGATRELAEARKKLSDYRQQAQQLAEAQQKIKNLETAIDNELAVDLAAGSNVDTDKDNFRDEVETFFNGTTTTPNIKSDSEGKENDATREPLKNTNGATREQRLEKHVRSLQARLSAFMKNEAELRAQITTMRSQSTEREMQCKRLIATCCNIPLEQVDDLIQPLMQAVESDGRDLDLSRVAGFMTKIRGQENLYLGNGSV</sequence>
<evidence type="ECO:0000256" key="3">
    <source>
        <dbReference type="ARBA" id="ARBA00022478"/>
    </source>
</evidence>
<dbReference type="GO" id="GO:0005509">
    <property type="term" value="F:calcium ion binding"/>
    <property type="evidence" value="ECO:0007669"/>
    <property type="project" value="InterPro"/>
</dbReference>
<dbReference type="PROSITE" id="PS00900">
    <property type="entry name" value="RNA_POL_PHAGE_1"/>
    <property type="match status" value="1"/>
</dbReference>
<dbReference type="InterPro" id="IPR029262">
    <property type="entry name" value="RPOL_N"/>
</dbReference>
<dbReference type="FunFam" id="1.10.238.10:FF:000527">
    <property type="entry name" value="Calmodulin-3"/>
    <property type="match status" value="1"/>
</dbReference>
<keyword evidence="8 11" id="KW-0804">Transcription</keyword>
<dbReference type="Pfam" id="PF00023">
    <property type="entry name" value="Ank"/>
    <property type="match status" value="2"/>
</dbReference>
<evidence type="ECO:0000256" key="12">
    <source>
        <dbReference type="SAM" id="Coils"/>
    </source>
</evidence>
<evidence type="ECO:0000256" key="8">
    <source>
        <dbReference type="ARBA" id="ARBA00023163"/>
    </source>
</evidence>
<name>A0A261Y0C2_9FUNG</name>
<dbReference type="InterPro" id="IPR018004">
    <property type="entry name" value="KilA/APSES_HTH"/>
</dbReference>
<comment type="similarity">
    <text evidence="1 11">Belongs to the phage and mitochondrial RNA polymerase family.</text>
</comment>
<feature type="compositionally biased region" description="Basic and acidic residues" evidence="13">
    <location>
        <begin position="1559"/>
        <end position="1570"/>
    </location>
</feature>
<dbReference type="Proteomes" id="UP000242875">
    <property type="component" value="Unassembled WGS sequence"/>
</dbReference>
<dbReference type="PANTHER" id="PTHR10102">
    <property type="entry name" value="DNA-DIRECTED RNA POLYMERASE, MITOCHONDRIAL"/>
    <property type="match status" value="1"/>
</dbReference>
<evidence type="ECO:0000256" key="2">
    <source>
        <dbReference type="ARBA" id="ARBA00012418"/>
    </source>
</evidence>
<dbReference type="InterPro" id="IPR002092">
    <property type="entry name" value="DNA-dir_Rpol_phage-type"/>
</dbReference>
<dbReference type="PANTHER" id="PTHR10102:SF0">
    <property type="entry name" value="DNA-DIRECTED RNA POLYMERASE, MITOCHONDRIAL"/>
    <property type="match status" value="1"/>
</dbReference>
<dbReference type="SUPFAM" id="SSF48403">
    <property type="entry name" value="Ankyrin repeat"/>
    <property type="match status" value="1"/>
</dbReference>
<dbReference type="PROSITE" id="PS51299">
    <property type="entry name" value="HTH_APSES"/>
    <property type="match status" value="1"/>
</dbReference>
<dbReference type="InterPro" id="IPR003163">
    <property type="entry name" value="Tscrpt_reg_HTH_APSES-type"/>
</dbReference>
<comment type="caution">
    <text evidence="16">The sequence shown here is derived from an EMBL/GenBank/DDBJ whole genome shotgun (WGS) entry which is preliminary data.</text>
</comment>
<dbReference type="SMART" id="SM01252">
    <property type="entry name" value="KilA-N"/>
    <property type="match status" value="1"/>
</dbReference>
<organism evidence="16 17">
    <name type="scientific">Bifiguratus adelaidae</name>
    <dbReference type="NCBI Taxonomy" id="1938954"/>
    <lineage>
        <taxon>Eukaryota</taxon>
        <taxon>Fungi</taxon>
        <taxon>Fungi incertae sedis</taxon>
        <taxon>Mucoromycota</taxon>
        <taxon>Mucoromycotina</taxon>
        <taxon>Endogonomycetes</taxon>
        <taxon>Endogonales</taxon>
        <taxon>Endogonales incertae sedis</taxon>
        <taxon>Bifiguratus</taxon>
    </lineage>
</organism>
<dbReference type="InterPro" id="IPR011992">
    <property type="entry name" value="EF-hand-dom_pair"/>
</dbReference>
<dbReference type="InterPro" id="IPR011990">
    <property type="entry name" value="TPR-like_helical_dom_sf"/>
</dbReference>
<feature type="compositionally biased region" description="Acidic residues" evidence="13">
    <location>
        <begin position="1372"/>
        <end position="1393"/>
    </location>
</feature>
<feature type="compositionally biased region" description="Basic and acidic residues" evidence="13">
    <location>
        <begin position="1971"/>
        <end position="1985"/>
    </location>
</feature>
<keyword evidence="10" id="KW-0040">ANK repeat</keyword>
<feature type="compositionally biased region" description="Polar residues" evidence="13">
    <location>
        <begin position="1960"/>
        <end position="1970"/>
    </location>
</feature>
<dbReference type="Gene3D" id="1.10.238.10">
    <property type="entry name" value="EF-hand"/>
    <property type="match status" value="2"/>
</dbReference>
<dbReference type="SMART" id="SM01311">
    <property type="entry name" value="RPOL_N"/>
    <property type="match status" value="1"/>
</dbReference>
<dbReference type="GO" id="GO:0001228">
    <property type="term" value="F:DNA-binding transcription activator activity, RNA polymerase II-specific"/>
    <property type="evidence" value="ECO:0007669"/>
    <property type="project" value="UniProtKB-ARBA"/>
</dbReference>
<dbReference type="InterPro" id="IPR046950">
    <property type="entry name" value="DNA-dir_Rpol_C_phage-type"/>
</dbReference>
<dbReference type="GO" id="GO:0006390">
    <property type="term" value="P:mitochondrial transcription"/>
    <property type="evidence" value="ECO:0007669"/>
    <property type="project" value="TreeGrafter"/>
</dbReference>
<feature type="compositionally biased region" description="Polar residues" evidence="13">
    <location>
        <begin position="178"/>
        <end position="188"/>
    </location>
</feature>
<proteinExistence type="inferred from homology"/>
<keyword evidence="6" id="KW-0677">Repeat</keyword>
<evidence type="ECO:0000313" key="16">
    <source>
        <dbReference type="EMBL" id="OZJ04070.1"/>
    </source>
</evidence>
<feature type="region of interest" description="Disordered" evidence="13">
    <location>
        <begin position="1372"/>
        <end position="1396"/>
    </location>
</feature>
<evidence type="ECO:0000256" key="11">
    <source>
        <dbReference type="RuleBase" id="RU003805"/>
    </source>
</evidence>
<keyword evidence="3 11" id="KW-0240">DNA-directed RNA polymerase</keyword>
<feature type="region of interest" description="Disordered" evidence="13">
    <location>
        <begin position="1959"/>
        <end position="1993"/>
    </location>
</feature>
<evidence type="ECO:0000256" key="4">
    <source>
        <dbReference type="ARBA" id="ARBA00022679"/>
    </source>
</evidence>
<evidence type="ECO:0000313" key="17">
    <source>
        <dbReference type="Proteomes" id="UP000242875"/>
    </source>
</evidence>
<comment type="function">
    <text evidence="11">DNA-dependent RNA polymerase catalyzes the transcription of DNA into RNA using the four ribonucleoside triphosphates as substrates.</text>
</comment>
<keyword evidence="5 11" id="KW-0548">Nucleotidyltransferase</keyword>